<dbReference type="InterPro" id="IPR018165">
    <property type="entry name" value="Ala-tRNA-synth_IIc_core"/>
</dbReference>
<proteinExistence type="inferred from homology"/>
<keyword evidence="11" id="KW-0963">Cytoplasm</keyword>
<feature type="binding site" evidence="11">
    <location>
        <position position="571"/>
    </location>
    <ligand>
        <name>Zn(2+)</name>
        <dbReference type="ChEBI" id="CHEBI:29105"/>
    </ligand>
</feature>
<dbReference type="SUPFAM" id="SSF101353">
    <property type="entry name" value="Putative anticodon-binding domain of alanyl-tRNA synthetase (AlaRS)"/>
    <property type="match status" value="1"/>
</dbReference>
<comment type="function">
    <text evidence="11">Catalyzes the attachment of alanine to tRNA(Ala) in a two-step reaction: alanine is first activated by ATP to form Ala-AMP and then transferred to the acceptor end of tRNA(Ala). Also edits incorrectly charged Ser-tRNA(Ala) and Gly-tRNA(Ala) via its editing domain.</text>
</comment>
<evidence type="ECO:0000256" key="11">
    <source>
        <dbReference type="HAMAP-Rule" id="MF_00036"/>
    </source>
</evidence>
<evidence type="ECO:0000256" key="10">
    <source>
        <dbReference type="ARBA" id="ARBA00023146"/>
    </source>
</evidence>
<keyword evidence="15" id="KW-1185">Reference proteome</keyword>
<dbReference type="Pfam" id="PF01411">
    <property type="entry name" value="tRNA-synt_2c"/>
    <property type="match status" value="1"/>
</dbReference>
<dbReference type="GO" id="GO:0004813">
    <property type="term" value="F:alanine-tRNA ligase activity"/>
    <property type="evidence" value="ECO:0007669"/>
    <property type="project" value="UniProtKB-EC"/>
</dbReference>
<evidence type="ECO:0000256" key="2">
    <source>
        <dbReference type="ARBA" id="ARBA00022555"/>
    </source>
</evidence>
<comment type="similarity">
    <text evidence="1 11">Belongs to the class-II aminoacyl-tRNA synthetase family.</text>
</comment>
<dbReference type="SUPFAM" id="SSF55186">
    <property type="entry name" value="ThrRS/AlaRS common domain"/>
    <property type="match status" value="1"/>
</dbReference>
<dbReference type="EMBL" id="CP126172">
    <property type="protein sequence ID" value="WOS39157.1"/>
    <property type="molecule type" value="Genomic_DNA"/>
</dbReference>
<dbReference type="EC" id="6.1.1.7" evidence="11"/>
<organism evidence="14 15">
    <name type="scientific">Xanthomonas rydalmerensis</name>
    <dbReference type="NCBI Taxonomy" id="3046274"/>
    <lineage>
        <taxon>Bacteria</taxon>
        <taxon>Pseudomonadati</taxon>
        <taxon>Pseudomonadota</taxon>
        <taxon>Gammaproteobacteria</taxon>
        <taxon>Lysobacterales</taxon>
        <taxon>Lysobacteraceae</taxon>
        <taxon>Xanthomonas</taxon>
    </lineage>
</organism>
<keyword evidence="12" id="KW-0175">Coiled coil</keyword>
<dbReference type="RefSeq" id="WP_317843279.1">
    <property type="nucleotide sequence ID" value="NZ_CP126170.1"/>
</dbReference>
<reference evidence="14 15" key="1">
    <citation type="submission" date="2023-05" db="EMBL/GenBank/DDBJ databases">
        <title>Xanthomonas rydalmerenesis sp. nov., a novel Xanthomonas species isolated from Fragaria x ananassa.</title>
        <authorList>
            <person name="McKnight D.J.E."/>
            <person name="Wong-Bajracharya J."/>
            <person name="Okoh E.B."/>
            <person name="Snijders F."/>
            <person name="Lidbetter F."/>
            <person name="Webster J."/>
            <person name="Djordjevic S.P."/>
            <person name="Bogema D.R."/>
            <person name="Chapman T.A."/>
        </authorList>
    </citation>
    <scope>NUCLEOTIDE SEQUENCE [LARGE SCALE GENOMIC DNA]</scope>
    <source>
        <strain evidence="14 15">DAR34883</strain>
    </source>
</reference>
<dbReference type="InterPro" id="IPR018162">
    <property type="entry name" value="Ala-tRNA-ligase_IIc_anticod-bd"/>
</dbReference>
<keyword evidence="3 11" id="KW-0436">Ligase</keyword>
<dbReference type="InterPro" id="IPR050058">
    <property type="entry name" value="Ala-tRNA_ligase"/>
</dbReference>
<evidence type="ECO:0000256" key="4">
    <source>
        <dbReference type="ARBA" id="ARBA00022723"/>
    </source>
</evidence>
<keyword evidence="2 11" id="KW-0820">tRNA-binding</keyword>
<dbReference type="InterPro" id="IPR002318">
    <property type="entry name" value="Ala-tRNA-lgiase_IIc"/>
</dbReference>
<dbReference type="SUPFAM" id="SSF50447">
    <property type="entry name" value="Translation proteins"/>
    <property type="match status" value="1"/>
</dbReference>
<name>A0ABZ0JIX6_9XANT</name>
<feature type="binding site" evidence="11">
    <location>
        <position position="673"/>
    </location>
    <ligand>
        <name>Zn(2+)</name>
        <dbReference type="ChEBI" id="CHEBI:29105"/>
    </ligand>
</feature>
<keyword evidence="4 11" id="KW-0479">Metal-binding</keyword>
<dbReference type="Gene3D" id="3.10.310.40">
    <property type="match status" value="1"/>
</dbReference>
<evidence type="ECO:0000259" key="13">
    <source>
        <dbReference type="PROSITE" id="PS50860"/>
    </source>
</evidence>
<keyword evidence="10 11" id="KW-0030">Aminoacyl-tRNA synthetase</keyword>
<dbReference type="InterPro" id="IPR045864">
    <property type="entry name" value="aa-tRNA-synth_II/BPL/LPL"/>
</dbReference>
<feature type="coiled-coil region" evidence="12">
    <location>
        <begin position="739"/>
        <end position="766"/>
    </location>
</feature>
<evidence type="ECO:0000256" key="7">
    <source>
        <dbReference type="ARBA" id="ARBA00022840"/>
    </source>
</evidence>
<dbReference type="Gene3D" id="3.30.930.10">
    <property type="entry name" value="Bira Bifunctional Protein, Domain 2"/>
    <property type="match status" value="1"/>
</dbReference>
<evidence type="ECO:0000256" key="12">
    <source>
        <dbReference type="SAM" id="Coils"/>
    </source>
</evidence>
<dbReference type="InterPro" id="IPR003156">
    <property type="entry name" value="DHHA1_dom"/>
</dbReference>
<comment type="cofactor">
    <cofactor evidence="11">
        <name>Zn(2+)</name>
        <dbReference type="ChEBI" id="CHEBI:29105"/>
    </cofactor>
    <text evidence="11">Binds 1 zinc ion per subunit.</text>
</comment>
<dbReference type="PRINTS" id="PR00980">
    <property type="entry name" value="TRNASYNTHALA"/>
</dbReference>
<feature type="binding site" evidence="11">
    <location>
        <position position="677"/>
    </location>
    <ligand>
        <name>Zn(2+)</name>
        <dbReference type="ChEBI" id="CHEBI:29105"/>
    </ligand>
</feature>
<dbReference type="InterPro" id="IPR012947">
    <property type="entry name" value="tRNA_SAD"/>
</dbReference>
<protein>
    <recommendedName>
        <fullName evidence="11">Alanine--tRNA ligase</fullName>
        <ecNumber evidence="11">6.1.1.7</ecNumber>
    </recommendedName>
    <alternativeName>
        <fullName evidence="11">Alanyl-tRNA synthetase</fullName>
        <shortName evidence="11">AlaRS</shortName>
    </alternativeName>
</protein>
<dbReference type="SUPFAM" id="SSF55681">
    <property type="entry name" value="Class II aaRS and biotin synthetases"/>
    <property type="match status" value="1"/>
</dbReference>
<keyword evidence="8 11" id="KW-0694">RNA-binding</keyword>
<dbReference type="InterPro" id="IPR023033">
    <property type="entry name" value="Ala_tRNA_ligase_euk/bac"/>
</dbReference>
<comment type="domain">
    <text evidence="11">Consists of three domains; the N-terminal catalytic domain, the editing domain and the C-terminal C-Ala domain. The editing domain removes incorrectly charged amino acids, while the C-Ala domain, along with tRNA(Ala), serves as a bridge to cooperatively bring together the editing and aminoacylation centers thus stimulating deacylation of misacylated tRNAs.</text>
</comment>
<dbReference type="InterPro" id="IPR018164">
    <property type="entry name" value="Ala-tRNA-synth_IIc_N"/>
</dbReference>
<dbReference type="Gene3D" id="3.30.54.20">
    <property type="match status" value="1"/>
</dbReference>
<dbReference type="NCBIfam" id="TIGR00344">
    <property type="entry name" value="alaS"/>
    <property type="match status" value="1"/>
</dbReference>
<accession>A0ABZ0JIX6</accession>
<dbReference type="PROSITE" id="PS50860">
    <property type="entry name" value="AA_TRNA_LIGASE_II_ALA"/>
    <property type="match status" value="1"/>
</dbReference>
<feature type="binding site" evidence="11">
    <location>
        <position position="575"/>
    </location>
    <ligand>
        <name>Zn(2+)</name>
        <dbReference type="ChEBI" id="CHEBI:29105"/>
    </ligand>
</feature>
<dbReference type="Pfam" id="PF07973">
    <property type="entry name" value="tRNA_SAD"/>
    <property type="match status" value="1"/>
</dbReference>
<evidence type="ECO:0000256" key="6">
    <source>
        <dbReference type="ARBA" id="ARBA00022833"/>
    </source>
</evidence>
<dbReference type="Gene3D" id="3.30.980.10">
    <property type="entry name" value="Threonyl-trna Synthetase, Chain A, domain 2"/>
    <property type="match status" value="1"/>
</dbReference>
<dbReference type="InterPro" id="IPR009000">
    <property type="entry name" value="Transl_B-barrel_sf"/>
</dbReference>
<dbReference type="Pfam" id="PF02272">
    <property type="entry name" value="DHHA1"/>
    <property type="match status" value="1"/>
</dbReference>
<dbReference type="PANTHER" id="PTHR11777">
    <property type="entry name" value="ALANYL-TRNA SYNTHETASE"/>
    <property type="match status" value="1"/>
</dbReference>
<evidence type="ECO:0000256" key="5">
    <source>
        <dbReference type="ARBA" id="ARBA00022741"/>
    </source>
</evidence>
<dbReference type="HAMAP" id="MF_00036_B">
    <property type="entry name" value="Ala_tRNA_synth_B"/>
    <property type="match status" value="1"/>
</dbReference>
<evidence type="ECO:0000313" key="15">
    <source>
        <dbReference type="Proteomes" id="UP001302020"/>
    </source>
</evidence>
<dbReference type="Proteomes" id="UP001302020">
    <property type="component" value="Chromosome"/>
</dbReference>
<dbReference type="Gene3D" id="2.40.30.130">
    <property type="match status" value="1"/>
</dbReference>
<evidence type="ECO:0000313" key="14">
    <source>
        <dbReference type="EMBL" id="WOS39157.1"/>
    </source>
</evidence>
<evidence type="ECO:0000256" key="9">
    <source>
        <dbReference type="ARBA" id="ARBA00022917"/>
    </source>
</evidence>
<dbReference type="InterPro" id="IPR018163">
    <property type="entry name" value="Thr/Ala-tRNA-synth_IIc_edit"/>
</dbReference>
<keyword evidence="9 11" id="KW-0648">Protein biosynthesis</keyword>
<keyword evidence="6 11" id="KW-0862">Zinc</keyword>
<dbReference type="Gene3D" id="6.10.250.550">
    <property type="match status" value="1"/>
</dbReference>
<evidence type="ECO:0000256" key="8">
    <source>
        <dbReference type="ARBA" id="ARBA00022884"/>
    </source>
</evidence>
<evidence type="ECO:0000256" key="1">
    <source>
        <dbReference type="ARBA" id="ARBA00008226"/>
    </source>
</evidence>
<dbReference type="SMART" id="SM00863">
    <property type="entry name" value="tRNA_SAD"/>
    <property type="match status" value="1"/>
</dbReference>
<dbReference type="CDD" id="cd00673">
    <property type="entry name" value="AlaRS_core"/>
    <property type="match status" value="1"/>
</dbReference>
<comment type="catalytic activity">
    <reaction evidence="11">
        <text>tRNA(Ala) + L-alanine + ATP = L-alanyl-tRNA(Ala) + AMP + diphosphate</text>
        <dbReference type="Rhea" id="RHEA:12540"/>
        <dbReference type="Rhea" id="RHEA-COMP:9657"/>
        <dbReference type="Rhea" id="RHEA-COMP:9923"/>
        <dbReference type="ChEBI" id="CHEBI:30616"/>
        <dbReference type="ChEBI" id="CHEBI:33019"/>
        <dbReference type="ChEBI" id="CHEBI:57972"/>
        <dbReference type="ChEBI" id="CHEBI:78442"/>
        <dbReference type="ChEBI" id="CHEBI:78497"/>
        <dbReference type="ChEBI" id="CHEBI:456215"/>
        <dbReference type="EC" id="6.1.1.7"/>
    </reaction>
</comment>
<sequence length="883" mass="95569">MNAPAKFSTSQIRSDFLDFFRGKGHTIVPSAPLVPGNDPTLLFTNSGMVQFKDVFLGAEKRSYVRAADVQRCLRAGGKHNDLDSVGYTARHHTFFEMLGNWSFGDYFKKDAIAWAWELLTQVWKLPAERLLVTVYHTDDEAYGLWRDMIGVPAERIVRIGDNKGAPYASDNFWQMADTGPCGPCTEIFYDHGAHIAGGPPGSPDEDGDRFIEIWNLVFMQFDRQPDGTLVPLPAPCVDTGMGLERLAAILQHVHTNYEIDLFQTLIRKASELTGTADLENKSLRVIADHIRACAFLIVDGVLPSNEGRGYVLRRIIRRALRHGWMLGVRQPFFSKLVPTLVELMGEAYPELAAAQDTVLRALQAEEERFAETLDAGMKIFEDVAAKAQDGVIAGEDAFRLYDTYGFPLDLTQDIARERDLRVDEQGFETAMDEQRRRAREAGKFGGGVQLPADLVATLAPTVFLGYDSLQADGLRVVALLKDGRPVQSAEAGDAVIVLTDKTPFYAESGGQVGDLGTLTAAGTRLTVTDTQKFAGQFHGHVGTLEEGSLKLGDVLAGQVDAERRGATILNHSATHLLHAALREVLGTHVQQKGSLVAPDRLRFDFSHFQPIGAEELALIERKVNQQVRANNAVEVHQMGMQEALDFGAMALFGEKYGERVRVLKMGDYSTELCGGTHVGRTGDIGLFKITSEGGVSAGVRRIEAVTGQGALDYVAAEEARLREAADLVGGNSHDVVDKIRQLGDRYKRMERELEALKSKLASGATADLAGSAVDVAGVKVMAVRLEGFDAKALREAMDRLKQQLGDSVIVLAGASEGKVALVAGVNGSPMGRVKAGELLSHIAGQISGKGGGRPDLAQGGGEDGPALAPALAGVPAWVKQHLP</sequence>
<comment type="subcellular location">
    <subcellularLocation>
        <location evidence="11">Cytoplasm</location>
    </subcellularLocation>
</comment>
<dbReference type="PANTHER" id="PTHR11777:SF9">
    <property type="entry name" value="ALANINE--TRNA LIGASE, CYTOPLASMIC"/>
    <property type="match status" value="1"/>
</dbReference>
<keyword evidence="7 11" id="KW-0067">ATP-binding</keyword>
<evidence type="ECO:0000256" key="3">
    <source>
        <dbReference type="ARBA" id="ARBA00022598"/>
    </source>
</evidence>
<feature type="domain" description="Alanyl-transfer RNA synthetases family profile" evidence="13">
    <location>
        <begin position="7"/>
        <end position="716"/>
    </location>
</feature>
<gene>
    <name evidence="11 14" type="primary">alaS</name>
    <name evidence="14" type="ORF">QN243_11955</name>
</gene>
<keyword evidence="5 11" id="KW-0547">Nucleotide-binding</keyword>